<dbReference type="AlphaFoldDB" id="A0A1I3BU57"/>
<evidence type="ECO:0000256" key="4">
    <source>
        <dbReference type="PROSITE-ProRule" id="PRU00510"/>
    </source>
</evidence>
<protein>
    <submittedName>
        <fullName evidence="6">Transcriptional regulator, TraR/DksA family</fullName>
    </submittedName>
</protein>
<sequence>MNQQQRAFFEAYLQRLRNETRLRLTEAREGIEGCRCWGDAMDRAVAEGNQTFLLKQAERDTMRLGRIEAALERLRHDEYGYCLESGEAIGLERLLLDPAAKYTRAVQSRHERTRH</sequence>
<keyword evidence="1" id="KW-0479">Metal-binding</keyword>
<dbReference type="InterPro" id="IPR000962">
    <property type="entry name" value="Znf_DskA_TraR"/>
</dbReference>
<evidence type="ECO:0000313" key="6">
    <source>
        <dbReference type="EMBL" id="SFH65817.1"/>
    </source>
</evidence>
<dbReference type="SUPFAM" id="SSF57716">
    <property type="entry name" value="Glucocorticoid receptor-like (DNA-binding domain)"/>
    <property type="match status" value="1"/>
</dbReference>
<accession>A0A1I3BU57</accession>
<dbReference type="SUPFAM" id="SSF109635">
    <property type="entry name" value="DnaK suppressor protein DksA, alpha-hairpin domain"/>
    <property type="match status" value="1"/>
</dbReference>
<dbReference type="GO" id="GO:0008270">
    <property type="term" value="F:zinc ion binding"/>
    <property type="evidence" value="ECO:0007669"/>
    <property type="project" value="UniProtKB-KW"/>
</dbReference>
<organism evidence="6 7">
    <name type="scientific">Modicisalibacter xianhensis</name>
    <dbReference type="NCBI Taxonomy" id="442341"/>
    <lineage>
        <taxon>Bacteria</taxon>
        <taxon>Pseudomonadati</taxon>
        <taxon>Pseudomonadota</taxon>
        <taxon>Gammaproteobacteria</taxon>
        <taxon>Oceanospirillales</taxon>
        <taxon>Halomonadaceae</taxon>
        <taxon>Modicisalibacter</taxon>
    </lineage>
</organism>
<name>A0A1I3BU57_9GAMM</name>
<feature type="domain" description="Zinc finger DksA/TraR C4-type" evidence="5">
    <location>
        <begin position="79"/>
        <end position="112"/>
    </location>
</feature>
<evidence type="ECO:0000259" key="5">
    <source>
        <dbReference type="Pfam" id="PF01258"/>
    </source>
</evidence>
<feature type="zinc finger region" description="dksA C4-type" evidence="4">
    <location>
        <begin position="82"/>
        <end position="106"/>
    </location>
</feature>
<dbReference type="PANTHER" id="PTHR33823:SF2">
    <property type="entry name" value="RNA POLYMERASE-BINDING TRANSCRIPTION FACTOR DKSA"/>
    <property type="match status" value="1"/>
</dbReference>
<dbReference type="Pfam" id="PF01258">
    <property type="entry name" value="zf-dskA_traR"/>
    <property type="match status" value="1"/>
</dbReference>
<dbReference type="InterPro" id="IPR037187">
    <property type="entry name" value="DnaK_N"/>
</dbReference>
<keyword evidence="2" id="KW-0863">Zinc-finger</keyword>
<evidence type="ECO:0000256" key="2">
    <source>
        <dbReference type="ARBA" id="ARBA00022771"/>
    </source>
</evidence>
<dbReference type="PANTHER" id="PTHR33823">
    <property type="entry name" value="RNA POLYMERASE-BINDING TRANSCRIPTION FACTOR DKSA-RELATED"/>
    <property type="match status" value="1"/>
</dbReference>
<reference evidence="6 7" key="1">
    <citation type="submission" date="2016-10" db="EMBL/GenBank/DDBJ databases">
        <authorList>
            <person name="de Groot N.N."/>
        </authorList>
    </citation>
    <scope>NUCLEOTIDE SEQUENCE [LARGE SCALE GENOMIC DNA]</scope>
    <source>
        <strain evidence="6 7">CGMCC 1.6848</strain>
    </source>
</reference>
<dbReference type="EMBL" id="FOPY01000007">
    <property type="protein sequence ID" value="SFH65817.1"/>
    <property type="molecule type" value="Genomic_DNA"/>
</dbReference>
<evidence type="ECO:0000313" key="7">
    <source>
        <dbReference type="Proteomes" id="UP000199040"/>
    </source>
</evidence>
<keyword evidence="3" id="KW-0862">Zinc</keyword>
<dbReference type="Proteomes" id="UP000199040">
    <property type="component" value="Unassembled WGS sequence"/>
</dbReference>
<gene>
    <name evidence="6" type="ORF">SAMN04487959_107126</name>
</gene>
<dbReference type="Gene3D" id="1.20.120.910">
    <property type="entry name" value="DksA, coiled-coil domain"/>
    <property type="match status" value="1"/>
</dbReference>
<dbReference type="STRING" id="442341.SAMN04487959_107126"/>
<dbReference type="PROSITE" id="PS51128">
    <property type="entry name" value="ZF_DKSA_2"/>
    <property type="match status" value="1"/>
</dbReference>
<dbReference type="RefSeq" id="WP_177223384.1">
    <property type="nucleotide sequence ID" value="NZ_FOPY01000007.1"/>
</dbReference>
<proteinExistence type="predicted"/>
<keyword evidence="7" id="KW-1185">Reference proteome</keyword>
<evidence type="ECO:0000256" key="1">
    <source>
        <dbReference type="ARBA" id="ARBA00022723"/>
    </source>
</evidence>
<evidence type="ECO:0000256" key="3">
    <source>
        <dbReference type="ARBA" id="ARBA00022833"/>
    </source>
</evidence>